<comment type="caution">
    <text evidence="1">The sequence shown here is derived from an EMBL/GenBank/DDBJ whole genome shotgun (WGS) entry which is preliminary data.</text>
</comment>
<sequence length="88" mass="9591">MTITAPAIPVIWLLFDGTGDEQGCGVGFSHADVQEETMERAVKRTVAFTVLGVTTLAMELMDHVTKDVILVTYHHCALKVRCAYGPVN</sequence>
<keyword evidence="2" id="KW-1185">Reference proteome</keyword>
<evidence type="ECO:0000313" key="2">
    <source>
        <dbReference type="Proteomes" id="UP000735302"/>
    </source>
</evidence>
<dbReference type="Proteomes" id="UP000735302">
    <property type="component" value="Unassembled WGS sequence"/>
</dbReference>
<evidence type="ECO:0000313" key="1">
    <source>
        <dbReference type="EMBL" id="GFO43123.1"/>
    </source>
</evidence>
<name>A0AAV4DFX1_9GAST</name>
<accession>A0AAV4DFX1</accession>
<dbReference type="EMBL" id="BLXT01007857">
    <property type="protein sequence ID" value="GFO43123.1"/>
    <property type="molecule type" value="Genomic_DNA"/>
</dbReference>
<reference evidence="1 2" key="1">
    <citation type="journal article" date="2021" name="Elife">
        <title>Chloroplast acquisition without the gene transfer in kleptoplastic sea slugs, Plakobranchus ocellatus.</title>
        <authorList>
            <person name="Maeda T."/>
            <person name="Takahashi S."/>
            <person name="Yoshida T."/>
            <person name="Shimamura S."/>
            <person name="Takaki Y."/>
            <person name="Nagai Y."/>
            <person name="Toyoda A."/>
            <person name="Suzuki Y."/>
            <person name="Arimoto A."/>
            <person name="Ishii H."/>
            <person name="Satoh N."/>
            <person name="Nishiyama T."/>
            <person name="Hasebe M."/>
            <person name="Maruyama T."/>
            <person name="Minagawa J."/>
            <person name="Obokata J."/>
            <person name="Shigenobu S."/>
        </authorList>
    </citation>
    <scope>NUCLEOTIDE SEQUENCE [LARGE SCALE GENOMIC DNA]</scope>
</reference>
<protein>
    <submittedName>
        <fullName evidence="1">Uncharacterized protein</fullName>
    </submittedName>
</protein>
<proteinExistence type="predicted"/>
<dbReference type="AlphaFoldDB" id="A0AAV4DFX1"/>
<gene>
    <name evidence="1" type="ORF">PoB_006962800</name>
</gene>
<organism evidence="1 2">
    <name type="scientific">Plakobranchus ocellatus</name>
    <dbReference type="NCBI Taxonomy" id="259542"/>
    <lineage>
        <taxon>Eukaryota</taxon>
        <taxon>Metazoa</taxon>
        <taxon>Spiralia</taxon>
        <taxon>Lophotrochozoa</taxon>
        <taxon>Mollusca</taxon>
        <taxon>Gastropoda</taxon>
        <taxon>Heterobranchia</taxon>
        <taxon>Euthyneura</taxon>
        <taxon>Panpulmonata</taxon>
        <taxon>Sacoglossa</taxon>
        <taxon>Placobranchoidea</taxon>
        <taxon>Plakobranchidae</taxon>
        <taxon>Plakobranchus</taxon>
    </lineage>
</organism>